<gene>
    <name evidence="1" type="ORF">G6F50_016548</name>
</gene>
<dbReference type="Proteomes" id="UP000740926">
    <property type="component" value="Unassembled WGS sequence"/>
</dbReference>
<dbReference type="AlphaFoldDB" id="A0A9P7C234"/>
<keyword evidence="2" id="KW-1185">Reference proteome</keyword>
<dbReference type="EMBL" id="JAANIU010010575">
    <property type="protein sequence ID" value="KAG1531718.1"/>
    <property type="molecule type" value="Genomic_DNA"/>
</dbReference>
<evidence type="ECO:0000313" key="2">
    <source>
        <dbReference type="Proteomes" id="UP000740926"/>
    </source>
</evidence>
<organism evidence="1 2">
    <name type="scientific">Rhizopus delemar</name>
    <dbReference type="NCBI Taxonomy" id="936053"/>
    <lineage>
        <taxon>Eukaryota</taxon>
        <taxon>Fungi</taxon>
        <taxon>Fungi incertae sedis</taxon>
        <taxon>Mucoromycota</taxon>
        <taxon>Mucoromycotina</taxon>
        <taxon>Mucoromycetes</taxon>
        <taxon>Mucorales</taxon>
        <taxon>Mucorineae</taxon>
        <taxon>Rhizopodaceae</taxon>
        <taxon>Rhizopus</taxon>
    </lineage>
</organism>
<proteinExistence type="predicted"/>
<protein>
    <submittedName>
        <fullName evidence="1">Uncharacterized protein</fullName>
    </submittedName>
</protein>
<name>A0A9P7C234_9FUNG</name>
<sequence>MGNEQQRRSSLTELPDPLEALMNEVRIADRKRFVNDKHIRTKGRGYTECHAHLHTTGVGSYRFIKVGSDLGEFLDRREGPFDLINRIPHEPSRMPGILATSQFDIEPHAKLKNRGHSTLKMNRPLGRTSRTGNHFQKGALTRAVLTDDPNRLSWAYRETDIP</sequence>
<comment type="caution">
    <text evidence="1">The sequence shown here is derived from an EMBL/GenBank/DDBJ whole genome shotgun (WGS) entry which is preliminary data.</text>
</comment>
<reference evidence="1 2" key="1">
    <citation type="journal article" date="2020" name="Microb. Genom.">
        <title>Genetic diversity of clinical and environmental Mucorales isolates obtained from an investigation of mucormycosis cases among solid organ transplant recipients.</title>
        <authorList>
            <person name="Nguyen M.H."/>
            <person name="Kaul D."/>
            <person name="Muto C."/>
            <person name="Cheng S.J."/>
            <person name="Richter R.A."/>
            <person name="Bruno V.M."/>
            <person name="Liu G."/>
            <person name="Beyhan S."/>
            <person name="Sundermann A.J."/>
            <person name="Mounaud S."/>
            <person name="Pasculle A.W."/>
            <person name="Nierman W.C."/>
            <person name="Driscoll E."/>
            <person name="Cumbie R."/>
            <person name="Clancy C.J."/>
            <person name="Dupont C.L."/>
        </authorList>
    </citation>
    <scope>NUCLEOTIDE SEQUENCE [LARGE SCALE GENOMIC DNA]</scope>
    <source>
        <strain evidence="1 2">GL24</strain>
    </source>
</reference>
<evidence type="ECO:0000313" key="1">
    <source>
        <dbReference type="EMBL" id="KAG1531718.1"/>
    </source>
</evidence>
<dbReference type="AntiFam" id="ANF00095">
    <property type="entry name" value="Shadow ORF (opposite ABC transporters)"/>
</dbReference>
<accession>A0A9P7C234</accession>